<keyword evidence="5 7" id="KW-0720">Serine protease</keyword>
<organism evidence="13 14">
    <name type="scientific">Leptospira ognonensis</name>
    <dbReference type="NCBI Taxonomy" id="2484945"/>
    <lineage>
        <taxon>Bacteria</taxon>
        <taxon>Pseudomonadati</taxon>
        <taxon>Spirochaetota</taxon>
        <taxon>Spirochaetia</taxon>
        <taxon>Leptospirales</taxon>
        <taxon>Leptospiraceae</taxon>
        <taxon>Leptospira</taxon>
    </lineage>
</organism>
<keyword evidence="4 7" id="KW-0378">Hydrolase</keyword>
<dbReference type="SUPFAM" id="SSF52096">
    <property type="entry name" value="ClpP/crotonase"/>
    <property type="match status" value="1"/>
</dbReference>
<dbReference type="InterPro" id="IPR033135">
    <property type="entry name" value="ClpP_His_AS"/>
</dbReference>
<dbReference type="GO" id="GO:0009368">
    <property type="term" value="C:endopeptidase Clp complex"/>
    <property type="evidence" value="ECO:0007669"/>
    <property type="project" value="TreeGrafter"/>
</dbReference>
<accession>A0A4R9JWN7</accession>
<dbReference type="HAMAP" id="MF_00444">
    <property type="entry name" value="ClpP"/>
    <property type="match status" value="1"/>
</dbReference>
<dbReference type="GO" id="GO:0004252">
    <property type="term" value="F:serine-type endopeptidase activity"/>
    <property type="evidence" value="ECO:0007669"/>
    <property type="project" value="UniProtKB-UniRule"/>
</dbReference>
<keyword evidence="14" id="KW-1185">Reference proteome</keyword>
<dbReference type="AlphaFoldDB" id="A0A4R9JWN7"/>
<evidence type="ECO:0000256" key="11">
    <source>
        <dbReference type="RuleBase" id="RU000550"/>
    </source>
</evidence>
<dbReference type="GO" id="GO:0004176">
    <property type="term" value="F:ATP-dependent peptidase activity"/>
    <property type="evidence" value="ECO:0007669"/>
    <property type="project" value="InterPro"/>
</dbReference>
<evidence type="ECO:0000256" key="4">
    <source>
        <dbReference type="ARBA" id="ARBA00022801"/>
    </source>
</evidence>
<dbReference type="CDD" id="cd07017">
    <property type="entry name" value="S14_ClpP_2"/>
    <property type="match status" value="1"/>
</dbReference>
<dbReference type="OrthoDB" id="350336at2"/>
<comment type="catalytic activity">
    <reaction evidence="6 7 9">
        <text>Hydrolysis of proteins to small peptides in the presence of ATP and magnesium. alpha-casein is the usual test substrate. In the absence of ATP, only oligopeptides shorter than five residues are hydrolyzed (such as succinyl-Leu-Tyr-|-NHMec, and Leu-Tyr-Leu-|-Tyr-Trp, in which cleavage of the -Tyr-|-Leu- and -Tyr-|-Trp bonds also occurs).</text>
        <dbReference type="EC" id="3.4.21.92"/>
    </reaction>
</comment>
<name>A0A4R9JWN7_9LEPT</name>
<evidence type="ECO:0000256" key="2">
    <source>
        <dbReference type="ARBA" id="ARBA00022490"/>
    </source>
</evidence>
<evidence type="ECO:0000313" key="14">
    <source>
        <dbReference type="Proteomes" id="UP000297693"/>
    </source>
</evidence>
<dbReference type="Pfam" id="PF00574">
    <property type="entry name" value="CLP_protease"/>
    <property type="match status" value="1"/>
</dbReference>
<dbReference type="FunFam" id="3.90.226.10:FF:000055">
    <property type="entry name" value="ATP-dependent Clp protease proteolytic subunit"/>
    <property type="match status" value="1"/>
</dbReference>
<evidence type="ECO:0000256" key="8">
    <source>
        <dbReference type="PROSITE-ProRule" id="PRU10085"/>
    </source>
</evidence>
<evidence type="ECO:0000256" key="9">
    <source>
        <dbReference type="PROSITE-ProRule" id="PRU10086"/>
    </source>
</evidence>
<feature type="active site" evidence="7 9">
    <location>
        <position position="127"/>
    </location>
</feature>
<dbReference type="NCBIfam" id="NF009205">
    <property type="entry name" value="PRK12553.1"/>
    <property type="match status" value="1"/>
</dbReference>
<dbReference type="PANTHER" id="PTHR10381:SF11">
    <property type="entry name" value="ATP-DEPENDENT CLP PROTEASE PROTEOLYTIC SUBUNIT, MITOCHONDRIAL"/>
    <property type="match status" value="1"/>
</dbReference>
<dbReference type="InterPro" id="IPR018215">
    <property type="entry name" value="ClpP_Ser_AS"/>
</dbReference>
<sequence length="202" mass="22421">MPETEAPEKEISETLQDLISDKNIGKKFLEKRKIFLWGPVTDESSKELVNKLLYLELMDPGKPITFYINSPGGVVTSGLVVYDTMKMISSPVYTVCMGMAASMGSILLIGGEKGHRYIWPNGRVMIHQPSIGGQIQAPATDLLIHANDIVKTKEKLNRMLAEACGKTYDQLVEDTDRDYYMDADEALAYGIVDKLTDKIDVG</sequence>
<feature type="active site" evidence="8">
    <location>
        <position position="102"/>
    </location>
</feature>
<evidence type="ECO:0000256" key="5">
    <source>
        <dbReference type="ARBA" id="ARBA00022825"/>
    </source>
</evidence>
<comment type="similarity">
    <text evidence="1 7 12">Belongs to the peptidase S14 family.</text>
</comment>
<dbReference type="PANTHER" id="PTHR10381">
    <property type="entry name" value="ATP-DEPENDENT CLP PROTEASE PROTEOLYTIC SUBUNIT"/>
    <property type="match status" value="1"/>
</dbReference>
<keyword evidence="2 7" id="KW-0963">Cytoplasm</keyword>
<protein>
    <recommendedName>
        <fullName evidence="7 12">ATP-dependent Clp protease proteolytic subunit</fullName>
        <ecNumber evidence="7 10">3.4.21.92</ecNumber>
    </recommendedName>
    <alternativeName>
        <fullName evidence="7">Endopeptidase Clp</fullName>
    </alternativeName>
</protein>
<dbReference type="PROSITE" id="PS00382">
    <property type="entry name" value="CLP_PROTEASE_HIS"/>
    <property type="match status" value="1"/>
</dbReference>
<comment type="subunit">
    <text evidence="7">Fourteen ClpP subunits assemble into 2 heptameric rings which stack back to back to give a disk-like structure with a central cavity, resembling the structure of eukaryotic proteasomes.</text>
</comment>
<dbReference type="GO" id="GO:0006515">
    <property type="term" value="P:protein quality control for misfolded or incompletely synthesized proteins"/>
    <property type="evidence" value="ECO:0007669"/>
    <property type="project" value="TreeGrafter"/>
</dbReference>
<comment type="caution">
    <text evidence="13">The sequence shown here is derived from an EMBL/GenBank/DDBJ whole genome shotgun (WGS) entry which is preliminary data.</text>
</comment>
<evidence type="ECO:0000256" key="12">
    <source>
        <dbReference type="RuleBase" id="RU003567"/>
    </source>
</evidence>
<comment type="function">
    <text evidence="7 11">Cleaves peptides in various proteins in a process that requires ATP hydrolysis. Has a chymotrypsin-like activity. Plays a major role in the degradation of misfolded proteins.</text>
</comment>
<evidence type="ECO:0000256" key="7">
    <source>
        <dbReference type="HAMAP-Rule" id="MF_00444"/>
    </source>
</evidence>
<evidence type="ECO:0000256" key="1">
    <source>
        <dbReference type="ARBA" id="ARBA00007039"/>
    </source>
</evidence>
<gene>
    <name evidence="7" type="primary">clpP</name>
    <name evidence="13" type="ORF">EHQ58_14245</name>
</gene>
<dbReference type="PROSITE" id="PS00381">
    <property type="entry name" value="CLP_PROTEASE_SER"/>
    <property type="match status" value="1"/>
</dbReference>
<comment type="subcellular location">
    <subcellularLocation>
        <location evidence="7">Cytoplasm</location>
    </subcellularLocation>
</comment>
<evidence type="ECO:0000256" key="10">
    <source>
        <dbReference type="RuleBase" id="RU000549"/>
    </source>
</evidence>
<dbReference type="InterPro" id="IPR023562">
    <property type="entry name" value="ClpP/TepA"/>
</dbReference>
<keyword evidence="3 7" id="KW-0645">Protease</keyword>
<proteinExistence type="inferred from homology"/>
<dbReference type="InterPro" id="IPR001907">
    <property type="entry name" value="ClpP"/>
</dbReference>
<reference evidence="13" key="1">
    <citation type="journal article" date="2019" name="PLoS Negl. Trop. Dis.">
        <title>Revisiting the worldwide diversity of Leptospira species in the environment.</title>
        <authorList>
            <person name="Vincent A.T."/>
            <person name="Schiettekatte O."/>
            <person name="Bourhy P."/>
            <person name="Veyrier F.J."/>
            <person name="Picardeau M."/>
        </authorList>
    </citation>
    <scope>NUCLEOTIDE SEQUENCE [LARGE SCALE GENOMIC DNA]</scope>
    <source>
        <strain evidence="13">201702476</strain>
    </source>
</reference>
<dbReference type="GO" id="GO:0005737">
    <property type="term" value="C:cytoplasm"/>
    <property type="evidence" value="ECO:0007669"/>
    <property type="project" value="UniProtKB-SubCell"/>
</dbReference>
<dbReference type="PRINTS" id="PR00127">
    <property type="entry name" value="CLPPROTEASEP"/>
</dbReference>
<dbReference type="RefSeq" id="WP_135624561.1">
    <property type="nucleotide sequence ID" value="NZ_RQGD01000035.1"/>
</dbReference>
<evidence type="ECO:0000256" key="6">
    <source>
        <dbReference type="ARBA" id="ARBA00034021"/>
    </source>
</evidence>
<feature type="active site" description="Nucleophile" evidence="7">
    <location>
        <position position="102"/>
    </location>
</feature>
<dbReference type="EC" id="3.4.21.92" evidence="7 10"/>
<dbReference type="EMBL" id="RQGD01000035">
    <property type="protein sequence ID" value="TGL57440.1"/>
    <property type="molecule type" value="Genomic_DNA"/>
</dbReference>
<dbReference type="Gene3D" id="3.90.226.10">
    <property type="entry name" value="2-enoyl-CoA Hydratase, Chain A, domain 1"/>
    <property type="match status" value="1"/>
</dbReference>
<dbReference type="Proteomes" id="UP000297693">
    <property type="component" value="Unassembled WGS sequence"/>
</dbReference>
<evidence type="ECO:0000313" key="13">
    <source>
        <dbReference type="EMBL" id="TGL57440.1"/>
    </source>
</evidence>
<evidence type="ECO:0000256" key="3">
    <source>
        <dbReference type="ARBA" id="ARBA00022670"/>
    </source>
</evidence>
<dbReference type="GO" id="GO:0051117">
    <property type="term" value="F:ATPase binding"/>
    <property type="evidence" value="ECO:0007669"/>
    <property type="project" value="TreeGrafter"/>
</dbReference>
<dbReference type="InterPro" id="IPR029045">
    <property type="entry name" value="ClpP/crotonase-like_dom_sf"/>
</dbReference>